<gene>
    <name evidence="3" type="ORF">SAMN05192534_13814</name>
</gene>
<dbReference type="Pfam" id="PF00296">
    <property type="entry name" value="Bac_luciferase"/>
    <property type="match status" value="1"/>
</dbReference>
<dbReference type="RefSeq" id="WP_091276715.1">
    <property type="nucleotide sequence ID" value="NZ_FNDK01000038.1"/>
</dbReference>
<dbReference type="SUPFAM" id="SSF51679">
    <property type="entry name" value="Bacterial luciferase-like"/>
    <property type="match status" value="1"/>
</dbReference>
<dbReference type="InterPro" id="IPR050766">
    <property type="entry name" value="Bact_Lucif_Oxidored"/>
</dbReference>
<dbReference type="GO" id="GO:0016705">
    <property type="term" value="F:oxidoreductase activity, acting on paired donors, with incorporation or reduction of molecular oxygen"/>
    <property type="evidence" value="ECO:0007669"/>
    <property type="project" value="InterPro"/>
</dbReference>
<organism evidence="3 4">
    <name type="scientific">Alteribacillus persepolensis</name>
    <dbReference type="NCBI Taxonomy" id="568899"/>
    <lineage>
        <taxon>Bacteria</taxon>
        <taxon>Bacillati</taxon>
        <taxon>Bacillota</taxon>
        <taxon>Bacilli</taxon>
        <taxon>Bacillales</taxon>
        <taxon>Bacillaceae</taxon>
        <taxon>Alteribacillus</taxon>
    </lineage>
</organism>
<dbReference type="InterPro" id="IPR019949">
    <property type="entry name" value="CmoO-like"/>
</dbReference>
<feature type="domain" description="Luciferase-like" evidence="2">
    <location>
        <begin position="1"/>
        <end position="299"/>
    </location>
</feature>
<dbReference type="EMBL" id="FNDK01000038">
    <property type="protein sequence ID" value="SDI35681.1"/>
    <property type="molecule type" value="Genomic_DNA"/>
</dbReference>
<dbReference type="PANTHER" id="PTHR30137:SF19">
    <property type="entry name" value="LUCIFERASE-LIKE MONOOXYGENASE"/>
    <property type="match status" value="1"/>
</dbReference>
<proteinExistence type="predicted"/>
<evidence type="ECO:0000313" key="3">
    <source>
        <dbReference type="EMBL" id="SDI35681.1"/>
    </source>
</evidence>
<reference evidence="3 4" key="1">
    <citation type="submission" date="2016-10" db="EMBL/GenBank/DDBJ databases">
        <authorList>
            <person name="de Groot N.N."/>
        </authorList>
    </citation>
    <scope>NUCLEOTIDE SEQUENCE [LARGE SCALE GENOMIC DNA]</scope>
    <source>
        <strain evidence="3 4">DSM 21632</strain>
    </source>
</reference>
<sequence length="332" mass="36428">MKVSILDLSPIASSQSPKEALQYSARLAQAAEALGYQRFWVSEHHDLPGLASSAPEVLISYIGAQTKTIRLGSGAVLLPHYKPYKVAEVFHTLETLFPGRIDVGVGRAPGGSAEATNALNNNFLQKVANMPELVEELLHFLYEDFPDDHPFHHVQAAPVPNEPPVPWLLGTSKKSAALAAEKGIGYVFGEFMSNQDGKDLIKTYKNNFSPLRKRDTSYVIVTVSAVCAETTDKAEAIAQSALVWGIQRDKGEGQKGVPAIEDAQEYPLTAKEKATLAKRKQKMFIGDSDTISNQLQDLAQEYQADEIMINTVAHDIEHRIQSYEQIAQALSL</sequence>
<dbReference type="Gene3D" id="3.20.20.30">
    <property type="entry name" value="Luciferase-like domain"/>
    <property type="match status" value="1"/>
</dbReference>
<dbReference type="AlphaFoldDB" id="A0A1G8JWY4"/>
<dbReference type="NCBIfam" id="TIGR03558">
    <property type="entry name" value="oxido_grp_1"/>
    <property type="match status" value="1"/>
</dbReference>
<dbReference type="OrthoDB" id="9780518at2"/>
<dbReference type="CDD" id="cd00347">
    <property type="entry name" value="Flavin_utilizing_monoxygenases"/>
    <property type="match status" value="1"/>
</dbReference>
<dbReference type="FunFam" id="3.20.20.30:FF:000002">
    <property type="entry name" value="LLM class flavin-dependent oxidoreductase"/>
    <property type="match status" value="1"/>
</dbReference>
<name>A0A1G8JWY4_9BACI</name>
<dbReference type="PANTHER" id="PTHR30137">
    <property type="entry name" value="LUCIFERASE-LIKE MONOOXYGENASE"/>
    <property type="match status" value="1"/>
</dbReference>
<comment type="similarity">
    <text evidence="1">To bacterial alkanal monooxygenase alpha and beta chains.</text>
</comment>
<dbReference type="InterPro" id="IPR011251">
    <property type="entry name" value="Luciferase-like_dom"/>
</dbReference>
<protein>
    <submittedName>
        <fullName evidence="3">Luciferase family oxidoreductase, group 1</fullName>
    </submittedName>
</protein>
<dbReference type="GO" id="GO:0005829">
    <property type="term" value="C:cytosol"/>
    <property type="evidence" value="ECO:0007669"/>
    <property type="project" value="TreeGrafter"/>
</dbReference>
<accession>A0A1G8JWY4</accession>
<dbReference type="InterPro" id="IPR036661">
    <property type="entry name" value="Luciferase-like_sf"/>
</dbReference>
<evidence type="ECO:0000256" key="1">
    <source>
        <dbReference type="ARBA" id="ARBA00007789"/>
    </source>
</evidence>
<evidence type="ECO:0000313" key="4">
    <source>
        <dbReference type="Proteomes" id="UP000199163"/>
    </source>
</evidence>
<keyword evidence="4" id="KW-1185">Reference proteome</keyword>
<evidence type="ECO:0000259" key="2">
    <source>
        <dbReference type="Pfam" id="PF00296"/>
    </source>
</evidence>
<dbReference type="Proteomes" id="UP000199163">
    <property type="component" value="Unassembled WGS sequence"/>
</dbReference>
<dbReference type="STRING" id="568899.SAMN05192534_13814"/>